<dbReference type="eggNOG" id="COG3014">
    <property type="taxonomic scope" value="Bacteria"/>
</dbReference>
<dbReference type="KEGG" id="lfc:LFE_0449"/>
<dbReference type="HOGENOM" id="CLU_035715_3_0_0"/>
<dbReference type="EMBL" id="AP012342">
    <property type="protein sequence ID" value="BAM06169.1"/>
    <property type="molecule type" value="Genomic_DNA"/>
</dbReference>
<evidence type="ECO:0008006" key="3">
    <source>
        <dbReference type="Google" id="ProtNLM"/>
    </source>
</evidence>
<keyword evidence="2" id="KW-1185">Reference proteome</keyword>
<evidence type="ECO:0000313" key="1">
    <source>
        <dbReference type="EMBL" id="BAM06169.1"/>
    </source>
</evidence>
<sequence>MKDESVRSRRPAQSLLCFILTCLILSSCAPSTEQYKGYFESLSLNPSDGGVDPGPEKIIRKAHGSYGEKNEVLYDMDLGAAAQASGDYRTSEKAFRRADRLSRILYTKSVTNIIEAYQTNDLVIPYRGYPFERVMINLLNSLNYAETGDWTGALVETRKIRLKLQEYNQDYPKAATPPGKFARYESSAVRLMTQHHIAFNTAQLNHYTDDGFARFLSGVYQEAQVNSGGVDYSSSLISYRKAYSTYEKNQLLYGASIPSFVLPALLRSAEASGRVNLLARLKKRFPGVQWIRSKSFEKMGHVIFIGYNGQIFHLTSQRFAFPFPIANTLAMVSFSVPNPVSGGTQIFGHRIVASAAGKTVVAENTSEVAEPLRAIGLTNFQDHLKRVVFREAIRSILKTAEEVVATNVADRQGGGIAGLIAMIVGDVANVASDEADTRSWRTLPSQMDYSELDLDPGTYDISVYPMGVSGPVIEKKVTLVPGQFLLLHETDGR</sequence>
<proteinExistence type="predicted"/>
<evidence type="ECO:0000313" key="2">
    <source>
        <dbReference type="Proteomes" id="UP000007382"/>
    </source>
</evidence>
<organism evidence="1 2">
    <name type="scientific">Leptospirillum ferrooxidans (strain C2-3)</name>
    <dbReference type="NCBI Taxonomy" id="1162668"/>
    <lineage>
        <taxon>Bacteria</taxon>
        <taxon>Pseudomonadati</taxon>
        <taxon>Nitrospirota</taxon>
        <taxon>Nitrospiria</taxon>
        <taxon>Nitrospirales</taxon>
        <taxon>Nitrospiraceae</taxon>
        <taxon>Leptospirillum</taxon>
    </lineage>
</organism>
<dbReference type="PATRIC" id="fig|1162668.3.peg.529"/>
<dbReference type="PROSITE" id="PS51257">
    <property type="entry name" value="PROKAR_LIPOPROTEIN"/>
    <property type="match status" value="1"/>
</dbReference>
<dbReference type="STRING" id="1162668.LFE_0449"/>
<gene>
    <name evidence="1" type="ordered locus">LFE_0449</name>
</gene>
<dbReference type="Proteomes" id="UP000007382">
    <property type="component" value="Chromosome"/>
</dbReference>
<accession>I0ILM0</accession>
<dbReference type="RefSeq" id="WP_014448662.1">
    <property type="nucleotide sequence ID" value="NC_017094.1"/>
</dbReference>
<dbReference type="AlphaFoldDB" id="I0ILM0"/>
<reference evidence="2" key="2">
    <citation type="submission" date="2012-03" db="EMBL/GenBank/DDBJ databases">
        <title>The complete genome sequence of the pioneer microbe on fresh volcanic deposit, Leptospirillum ferrooxidans strain C2-3.</title>
        <authorList>
            <person name="Fujimura R."/>
            <person name="Sato Y."/>
            <person name="Nishizawa T."/>
            <person name="Nanba K."/>
            <person name="Oshima K."/>
            <person name="Hattori M."/>
            <person name="Kamijo T."/>
            <person name="Ohta H."/>
        </authorList>
    </citation>
    <scope>NUCLEOTIDE SEQUENCE [LARGE SCALE GENOMIC DNA]</scope>
    <source>
        <strain evidence="2">C2-3</strain>
    </source>
</reference>
<reference evidence="1 2" key="1">
    <citation type="journal article" date="2012" name="J. Bacteriol.">
        <title>Complete Genome Sequence of Leptospirillum ferrooxidans Strain C2-3, Isolated from a Fresh Volcanic Ash Deposit on the Island of Miyake, Japan.</title>
        <authorList>
            <person name="Fujimura R."/>
            <person name="Sato Y."/>
            <person name="Nishizawa T."/>
            <person name="Oshima K."/>
            <person name="Kim S.-W."/>
            <person name="Hattori M."/>
            <person name="Kamijo T."/>
            <person name="Ohta H."/>
        </authorList>
    </citation>
    <scope>NUCLEOTIDE SEQUENCE [LARGE SCALE GENOMIC DNA]</scope>
    <source>
        <strain evidence="1 2">C2-3</strain>
    </source>
</reference>
<protein>
    <recommendedName>
        <fullName evidence="3">Lipoprotein</fullName>
    </recommendedName>
</protein>
<name>I0ILM0_LEPFC</name>